<reference evidence="4" key="1">
    <citation type="submission" date="2017-02" db="UniProtKB">
        <authorList>
            <consortium name="WormBaseParasite"/>
        </authorList>
    </citation>
    <scope>IDENTIFICATION</scope>
</reference>
<name>A0A0M3KGP9_ANISI</name>
<dbReference type="PANTHER" id="PTHR46163">
    <property type="entry name" value="TYROSINE-PROTEIN PHOSPHATASE-RELATED"/>
    <property type="match status" value="1"/>
</dbReference>
<dbReference type="Gene3D" id="3.90.190.10">
    <property type="entry name" value="Protein tyrosine phosphatase superfamily"/>
    <property type="match status" value="1"/>
</dbReference>
<evidence type="ECO:0000313" key="4">
    <source>
        <dbReference type="WBParaSite" id="ASIM_0002016301-mRNA-1"/>
    </source>
</evidence>
<dbReference type="InterPro" id="IPR052782">
    <property type="entry name" value="Oocyte-zygote_transition_reg"/>
</dbReference>
<dbReference type="PANTHER" id="PTHR46163:SF5">
    <property type="entry name" value="TYROSINE-PROTEIN PHOSPHATASE"/>
    <property type="match status" value="1"/>
</dbReference>
<evidence type="ECO:0000313" key="3">
    <source>
        <dbReference type="Proteomes" id="UP000267096"/>
    </source>
</evidence>
<keyword evidence="3" id="KW-1185">Reference proteome</keyword>
<dbReference type="WBParaSite" id="ASIM_0002016301-mRNA-1">
    <property type="protein sequence ID" value="ASIM_0002016301-mRNA-1"/>
    <property type="gene ID" value="ASIM_0002016301"/>
</dbReference>
<organism evidence="4">
    <name type="scientific">Anisakis simplex</name>
    <name type="common">Herring worm</name>
    <dbReference type="NCBI Taxonomy" id="6269"/>
    <lineage>
        <taxon>Eukaryota</taxon>
        <taxon>Metazoa</taxon>
        <taxon>Ecdysozoa</taxon>
        <taxon>Nematoda</taxon>
        <taxon>Chromadorea</taxon>
        <taxon>Rhabditida</taxon>
        <taxon>Spirurina</taxon>
        <taxon>Ascaridomorpha</taxon>
        <taxon>Ascaridoidea</taxon>
        <taxon>Anisakidae</taxon>
        <taxon>Anisakis</taxon>
        <taxon>Anisakis simplex complex</taxon>
    </lineage>
</organism>
<proteinExistence type="predicted"/>
<dbReference type="Proteomes" id="UP000267096">
    <property type="component" value="Unassembled WGS sequence"/>
</dbReference>
<dbReference type="OrthoDB" id="10051650at2759"/>
<dbReference type="EMBL" id="UYRR01037453">
    <property type="protein sequence ID" value="VDK70425.1"/>
    <property type="molecule type" value="Genomic_DNA"/>
</dbReference>
<feature type="region of interest" description="Disordered" evidence="1">
    <location>
        <begin position="1"/>
        <end position="50"/>
    </location>
</feature>
<sequence>MGRKKSSKKRKRGKGAKGEGGTTEEAILTMETVEDDEMRPEKAGKRKKAPSELAFEKFANSVVAKKIEGLQAEFNSLKSFTPIDTKQTAFAAHKERNRYSNVPCLDATRVILTLVDRFRSRIHQID</sequence>
<reference evidence="2 3" key="2">
    <citation type="submission" date="2018-11" db="EMBL/GenBank/DDBJ databases">
        <authorList>
            <consortium name="Pathogen Informatics"/>
        </authorList>
    </citation>
    <scope>NUCLEOTIDE SEQUENCE [LARGE SCALE GENOMIC DNA]</scope>
</reference>
<gene>
    <name evidence="2" type="ORF">ASIM_LOCUS19548</name>
</gene>
<dbReference type="AlphaFoldDB" id="A0A0M3KGP9"/>
<feature type="compositionally biased region" description="Basic residues" evidence="1">
    <location>
        <begin position="1"/>
        <end position="15"/>
    </location>
</feature>
<evidence type="ECO:0000313" key="2">
    <source>
        <dbReference type="EMBL" id="VDK70425.1"/>
    </source>
</evidence>
<evidence type="ECO:0000256" key="1">
    <source>
        <dbReference type="SAM" id="MobiDB-lite"/>
    </source>
</evidence>
<dbReference type="SUPFAM" id="SSF52799">
    <property type="entry name" value="(Phosphotyrosine protein) phosphatases II"/>
    <property type="match status" value="1"/>
</dbReference>
<dbReference type="InterPro" id="IPR029021">
    <property type="entry name" value="Prot-tyrosine_phosphatase-like"/>
</dbReference>
<protein>
    <submittedName>
        <fullName evidence="4">Ribosomal RNA-processing protein 8</fullName>
    </submittedName>
</protein>
<accession>A0A0M3KGP9</accession>